<dbReference type="Pfam" id="PF00060">
    <property type="entry name" value="Lig_chan"/>
    <property type="match status" value="1"/>
</dbReference>
<protein>
    <submittedName>
        <fullName evidence="14">Glutamate receptor 1</fullName>
    </submittedName>
</protein>
<dbReference type="FunFam" id="1.10.287.70:FF:000105">
    <property type="entry name" value="Eye-enriched kainate receptor, isoform A"/>
    <property type="match status" value="1"/>
</dbReference>
<keyword evidence="4 11" id="KW-1133">Transmembrane helix</keyword>
<dbReference type="InterPro" id="IPR019594">
    <property type="entry name" value="Glu/Gly-bd"/>
</dbReference>
<keyword evidence="10" id="KW-0407">Ion channel</keyword>
<dbReference type="Gene3D" id="1.10.287.70">
    <property type="match status" value="1"/>
</dbReference>
<proteinExistence type="predicted"/>
<evidence type="ECO:0000259" key="12">
    <source>
        <dbReference type="SMART" id="SM00079"/>
    </source>
</evidence>
<keyword evidence="7 14" id="KW-0675">Receptor</keyword>
<feature type="transmembrane region" description="Helical" evidence="11">
    <location>
        <begin position="216"/>
        <end position="235"/>
    </location>
</feature>
<dbReference type="InterPro" id="IPR001320">
    <property type="entry name" value="Iontro_rcpt_C"/>
</dbReference>
<dbReference type="SMART" id="SM00918">
    <property type="entry name" value="Lig_chan-Glu_bd"/>
    <property type="match status" value="1"/>
</dbReference>
<dbReference type="GO" id="GO:0016020">
    <property type="term" value="C:membrane"/>
    <property type="evidence" value="ECO:0007669"/>
    <property type="project" value="UniProtKB-SubCell"/>
</dbReference>
<sequence>MHWSPRDGLELQIKQSNSLNQKKNAINFGQYDPNVRVDPHRFDGLMTRPLRVVTILNPPFVQRKVHRNSSGNSIPEYKDGKETGEYLEGFCIDLIVNIRNKIGFDFHVHVVADGNFGSLVKDSPNEIEVKVRNNYTGVEEVRLLSQHNQEWNGMVGELIKDKADLAVAPLTINHARALVVDFSEPFLTFGISLMIKKPEIQKSGTFSFLHPLSYKLWLTICLAWFVVAVSLYLIAKISPYEWENHVSSEVELKQHTDKTVHRAYTFSNSCWFAFAAFVQQSVDFAPKSAGGRIVSAVWWFFTLIIIAYYTANLAAFLTVSKRVSPINDWNDLETANIKFGTLKGGSTHAFFNKTNITVFQNLGNIMRHCEDCHCENAAAGWQRTSNSQGRYAFIMESVMNQYFNNRNPCNTMMVGSTFGDKGYGVAFPKRSPLKKNISNTILRLREDQVLEMMRKSWWNDRSECAEDDSHLSRGKTLTLESVTGIFYILTGGLILALFATLLEFYLHIRRYKQEGLRRQLMEATTDDSGQIFCVEEPRQQWIDDTHRLHVMEPTMPQLLTTFGHVHKGRKELVPTTMSFCETEMTSSFKFV</sequence>
<evidence type="ECO:0000259" key="13">
    <source>
        <dbReference type="SMART" id="SM00918"/>
    </source>
</evidence>
<evidence type="ECO:0000256" key="6">
    <source>
        <dbReference type="ARBA" id="ARBA00023136"/>
    </source>
</evidence>
<keyword evidence="2" id="KW-0813">Transport</keyword>
<keyword evidence="15" id="KW-1185">Reference proteome</keyword>
<evidence type="ECO:0000256" key="9">
    <source>
        <dbReference type="ARBA" id="ARBA00023286"/>
    </source>
</evidence>
<evidence type="ECO:0000256" key="5">
    <source>
        <dbReference type="ARBA" id="ARBA00023065"/>
    </source>
</evidence>
<dbReference type="Gene3D" id="3.40.190.10">
    <property type="entry name" value="Periplasmic binding protein-like II"/>
    <property type="match status" value="2"/>
</dbReference>
<dbReference type="SUPFAM" id="SSF53850">
    <property type="entry name" value="Periplasmic binding protein-like II"/>
    <property type="match status" value="1"/>
</dbReference>
<gene>
    <name evidence="14" type="primary">GRIA1_1</name>
    <name evidence="14" type="ORF">Ciccas_002006</name>
</gene>
<evidence type="ECO:0000313" key="15">
    <source>
        <dbReference type="Proteomes" id="UP001626550"/>
    </source>
</evidence>
<keyword evidence="5" id="KW-0406">Ion transport</keyword>
<evidence type="ECO:0000256" key="3">
    <source>
        <dbReference type="ARBA" id="ARBA00022692"/>
    </source>
</evidence>
<feature type="domain" description="Ionotropic glutamate receptor L-glutamate and glycine-binding" evidence="13">
    <location>
        <begin position="75"/>
        <end position="160"/>
    </location>
</feature>
<evidence type="ECO:0000256" key="7">
    <source>
        <dbReference type="ARBA" id="ARBA00023170"/>
    </source>
</evidence>
<evidence type="ECO:0000256" key="11">
    <source>
        <dbReference type="SAM" id="Phobius"/>
    </source>
</evidence>
<dbReference type="Proteomes" id="UP001626550">
    <property type="component" value="Unassembled WGS sequence"/>
</dbReference>
<reference evidence="14 15" key="1">
    <citation type="submission" date="2024-11" db="EMBL/GenBank/DDBJ databases">
        <title>Adaptive evolution of stress response genes in parasites aligns with host niche diversity.</title>
        <authorList>
            <person name="Hahn C."/>
            <person name="Resl P."/>
        </authorList>
    </citation>
    <scope>NUCLEOTIDE SEQUENCE [LARGE SCALE GENOMIC DNA]</scope>
    <source>
        <strain evidence="14">EGGRZ-B1_66</strain>
        <tissue evidence="14">Body</tissue>
    </source>
</reference>
<evidence type="ECO:0000256" key="1">
    <source>
        <dbReference type="ARBA" id="ARBA00004141"/>
    </source>
</evidence>
<keyword evidence="8" id="KW-0325">Glycoprotein</keyword>
<evidence type="ECO:0000256" key="8">
    <source>
        <dbReference type="ARBA" id="ARBA00023180"/>
    </source>
</evidence>
<dbReference type="PANTHER" id="PTHR18966">
    <property type="entry name" value="IONOTROPIC GLUTAMATE RECEPTOR"/>
    <property type="match status" value="1"/>
</dbReference>
<dbReference type="SUPFAM" id="SSF81324">
    <property type="entry name" value="Voltage-gated potassium channels"/>
    <property type="match status" value="1"/>
</dbReference>
<evidence type="ECO:0000256" key="10">
    <source>
        <dbReference type="ARBA" id="ARBA00023303"/>
    </source>
</evidence>
<dbReference type="AlphaFoldDB" id="A0ABD2QII4"/>
<feature type="domain" description="Ionotropic glutamate receptor C-terminal" evidence="12">
    <location>
        <begin position="49"/>
        <end position="460"/>
    </location>
</feature>
<keyword evidence="6 11" id="KW-0472">Membrane</keyword>
<keyword evidence="3 11" id="KW-0812">Transmembrane</keyword>
<dbReference type="EMBL" id="JBJKFK010000146">
    <property type="protein sequence ID" value="KAL3319324.1"/>
    <property type="molecule type" value="Genomic_DNA"/>
</dbReference>
<comment type="caution">
    <text evidence="14">The sequence shown here is derived from an EMBL/GenBank/DDBJ whole genome shotgun (WGS) entry which is preliminary data.</text>
</comment>
<dbReference type="GO" id="GO:0034220">
    <property type="term" value="P:monoatomic ion transmembrane transport"/>
    <property type="evidence" value="ECO:0007669"/>
    <property type="project" value="UniProtKB-KW"/>
</dbReference>
<dbReference type="InterPro" id="IPR015683">
    <property type="entry name" value="Ionotropic_Glu_rcpt"/>
</dbReference>
<evidence type="ECO:0000313" key="14">
    <source>
        <dbReference type="EMBL" id="KAL3319324.1"/>
    </source>
</evidence>
<dbReference type="Pfam" id="PF10613">
    <property type="entry name" value="Lig_chan-Glu_bd"/>
    <property type="match status" value="1"/>
</dbReference>
<comment type="subcellular location">
    <subcellularLocation>
        <location evidence="1">Membrane</location>
        <topology evidence="1">Multi-pass membrane protein</topology>
    </subcellularLocation>
</comment>
<feature type="transmembrane region" description="Helical" evidence="11">
    <location>
        <begin position="296"/>
        <end position="317"/>
    </location>
</feature>
<evidence type="ECO:0000256" key="2">
    <source>
        <dbReference type="ARBA" id="ARBA00022448"/>
    </source>
</evidence>
<keyword evidence="9" id="KW-1071">Ligand-gated ion channel</keyword>
<dbReference type="SMART" id="SM00079">
    <property type="entry name" value="PBPe"/>
    <property type="match status" value="1"/>
</dbReference>
<name>A0ABD2QII4_9PLAT</name>
<feature type="transmembrane region" description="Helical" evidence="11">
    <location>
        <begin position="485"/>
        <end position="508"/>
    </location>
</feature>
<evidence type="ECO:0000256" key="4">
    <source>
        <dbReference type="ARBA" id="ARBA00022989"/>
    </source>
</evidence>
<accession>A0ABD2QII4</accession>
<organism evidence="14 15">
    <name type="scientific">Cichlidogyrus casuarinus</name>
    <dbReference type="NCBI Taxonomy" id="1844966"/>
    <lineage>
        <taxon>Eukaryota</taxon>
        <taxon>Metazoa</taxon>
        <taxon>Spiralia</taxon>
        <taxon>Lophotrochozoa</taxon>
        <taxon>Platyhelminthes</taxon>
        <taxon>Monogenea</taxon>
        <taxon>Monopisthocotylea</taxon>
        <taxon>Dactylogyridea</taxon>
        <taxon>Ancyrocephalidae</taxon>
        <taxon>Cichlidogyrus</taxon>
    </lineage>
</organism>